<protein>
    <submittedName>
        <fullName evidence="1">DUF4188 domain-containing protein</fullName>
    </submittedName>
</protein>
<sequence>MAKVVSGRMTADIEGDFVVFLIGMRFNRPWHVVKAAYAFRAMPRMLKYLRERPEAGLLHAMLAIGPDGPLVVQYWRSVEQLEAFARDARAPHHPAWKGWNRLIGYDKPYVGIWHESYQVKAGAYECLYGNMPRFGLAQAGEHVPVERKGSTAAERRGVTASQA</sequence>
<name>A0A941ECF8_9ACTN</name>
<keyword evidence="2" id="KW-1185">Reference proteome</keyword>
<accession>A0A941ECF8</accession>
<gene>
    <name evidence="1" type="ORF">KDK95_21455</name>
</gene>
<dbReference type="EMBL" id="JAGSOH010000069">
    <property type="protein sequence ID" value="MBR7828891.1"/>
    <property type="molecule type" value="Genomic_DNA"/>
</dbReference>
<evidence type="ECO:0000313" key="2">
    <source>
        <dbReference type="Proteomes" id="UP000676325"/>
    </source>
</evidence>
<reference evidence="1" key="1">
    <citation type="submission" date="2021-04" db="EMBL/GenBank/DDBJ databases">
        <title>Genome based classification of Actinospica acidithermotolerans sp. nov., an actinobacterium isolated from an Indonesian hot spring.</title>
        <authorList>
            <person name="Kusuma A.B."/>
            <person name="Putra K.E."/>
            <person name="Nafisah S."/>
            <person name="Loh J."/>
            <person name="Nouioui I."/>
            <person name="Goodfellow M."/>
        </authorList>
    </citation>
    <scope>NUCLEOTIDE SEQUENCE</scope>
    <source>
        <strain evidence="1">MGRD01-02</strain>
    </source>
</reference>
<evidence type="ECO:0000313" key="1">
    <source>
        <dbReference type="EMBL" id="MBR7828891.1"/>
    </source>
</evidence>
<dbReference type="Proteomes" id="UP000676325">
    <property type="component" value="Unassembled WGS sequence"/>
</dbReference>
<proteinExistence type="predicted"/>
<dbReference type="AlphaFoldDB" id="A0A941ECF8"/>
<dbReference type="InterPro" id="IPR025444">
    <property type="entry name" value="Monooxy_af470"/>
</dbReference>
<dbReference type="RefSeq" id="WP_212520026.1">
    <property type="nucleotide sequence ID" value="NZ_JAGSOH010000069.1"/>
</dbReference>
<dbReference type="Pfam" id="PF13826">
    <property type="entry name" value="Monooxy_af470-like"/>
    <property type="match status" value="1"/>
</dbReference>
<organism evidence="1 2">
    <name type="scientific">Actinospica acidithermotolerans</name>
    <dbReference type="NCBI Taxonomy" id="2828514"/>
    <lineage>
        <taxon>Bacteria</taxon>
        <taxon>Bacillati</taxon>
        <taxon>Actinomycetota</taxon>
        <taxon>Actinomycetes</taxon>
        <taxon>Catenulisporales</taxon>
        <taxon>Actinospicaceae</taxon>
        <taxon>Actinospica</taxon>
    </lineage>
</organism>
<comment type="caution">
    <text evidence="1">The sequence shown here is derived from an EMBL/GenBank/DDBJ whole genome shotgun (WGS) entry which is preliminary data.</text>
</comment>